<dbReference type="InterPro" id="IPR035911">
    <property type="entry name" value="MurE/MurF_N"/>
</dbReference>
<feature type="binding site" evidence="7">
    <location>
        <begin position="112"/>
        <end position="118"/>
    </location>
    <ligand>
        <name>ATP</name>
        <dbReference type="ChEBI" id="CHEBI:30616"/>
    </ligand>
</feature>
<comment type="function">
    <text evidence="7">Catalyzes the addition of meso-diaminopimelic acid to the nucleotide precursor UDP-N-acetylmuramoyl-L-alanyl-D-glutamate (UMAG) in the biosynthesis of bacterial cell-wall peptidoglycan.</text>
</comment>
<comment type="pathway">
    <text evidence="7 8">Cell wall biogenesis; peptidoglycan biosynthesis.</text>
</comment>
<dbReference type="Pfam" id="PF01225">
    <property type="entry name" value="Mur_ligase"/>
    <property type="match status" value="1"/>
</dbReference>
<evidence type="ECO:0000313" key="12">
    <source>
        <dbReference type="EMBL" id="PVX50939.1"/>
    </source>
</evidence>
<gene>
    <name evidence="7" type="primary">murE</name>
    <name evidence="12" type="ORF">C7377_1267</name>
</gene>
<evidence type="ECO:0000259" key="10">
    <source>
        <dbReference type="Pfam" id="PF02875"/>
    </source>
</evidence>
<dbReference type="GO" id="GO:0071555">
    <property type="term" value="P:cell wall organization"/>
    <property type="evidence" value="ECO:0007669"/>
    <property type="project" value="UniProtKB-KW"/>
</dbReference>
<feature type="binding site" evidence="7">
    <location>
        <begin position="154"/>
        <end position="155"/>
    </location>
    <ligand>
        <name>UDP-N-acetyl-alpha-D-muramoyl-L-alanyl-D-glutamate</name>
        <dbReference type="ChEBI" id="CHEBI:83900"/>
    </ligand>
</feature>
<feature type="domain" description="Mur ligase C-terminal" evidence="10">
    <location>
        <begin position="328"/>
        <end position="457"/>
    </location>
</feature>
<evidence type="ECO:0000256" key="6">
    <source>
        <dbReference type="ARBA" id="ARBA00023316"/>
    </source>
</evidence>
<dbReference type="InterPro" id="IPR000713">
    <property type="entry name" value="Mur_ligase_N"/>
</dbReference>
<keyword evidence="4 7" id="KW-0573">Peptidoglycan synthesis</keyword>
<dbReference type="GO" id="GO:0051301">
    <property type="term" value="P:cell division"/>
    <property type="evidence" value="ECO:0007669"/>
    <property type="project" value="UniProtKB-KW"/>
</dbReference>
<dbReference type="SUPFAM" id="SSF53623">
    <property type="entry name" value="MurD-like peptide ligases, catalytic domain"/>
    <property type="match status" value="1"/>
</dbReference>
<dbReference type="PANTHER" id="PTHR23135:SF4">
    <property type="entry name" value="UDP-N-ACETYLMURAMOYL-L-ALANYL-D-GLUTAMATE--2,6-DIAMINOPIMELATE LIGASE MURE HOMOLOG, CHLOROPLASTIC"/>
    <property type="match status" value="1"/>
</dbReference>
<dbReference type="InterPro" id="IPR004101">
    <property type="entry name" value="Mur_ligase_C"/>
</dbReference>
<dbReference type="GO" id="GO:0008765">
    <property type="term" value="F:UDP-N-acetylmuramoylalanyl-D-glutamate-2,6-diaminopimelate ligase activity"/>
    <property type="evidence" value="ECO:0007669"/>
    <property type="project" value="UniProtKB-UniRule"/>
</dbReference>
<dbReference type="GO" id="GO:0000287">
    <property type="term" value="F:magnesium ion binding"/>
    <property type="evidence" value="ECO:0007669"/>
    <property type="project" value="UniProtKB-UniRule"/>
</dbReference>
<dbReference type="RefSeq" id="WP_116496489.1">
    <property type="nucleotide sequence ID" value="NZ_QENZ01000004.1"/>
</dbReference>
<dbReference type="SUPFAM" id="SSF63418">
    <property type="entry name" value="MurE/MurF N-terminal domain"/>
    <property type="match status" value="1"/>
</dbReference>
<comment type="similarity">
    <text evidence="1 7">Belongs to the MurCDEF family. MurE subfamily.</text>
</comment>
<keyword evidence="7" id="KW-0547">Nucleotide-binding</keyword>
<dbReference type="Gene3D" id="3.90.190.20">
    <property type="entry name" value="Mur ligase, C-terminal domain"/>
    <property type="match status" value="1"/>
</dbReference>
<dbReference type="GO" id="GO:0009252">
    <property type="term" value="P:peptidoglycan biosynthetic process"/>
    <property type="evidence" value="ECO:0007669"/>
    <property type="project" value="UniProtKB-UniRule"/>
</dbReference>
<evidence type="ECO:0000256" key="8">
    <source>
        <dbReference type="RuleBase" id="RU004135"/>
    </source>
</evidence>
<evidence type="ECO:0000256" key="3">
    <source>
        <dbReference type="ARBA" id="ARBA00022960"/>
    </source>
</evidence>
<dbReference type="Gene3D" id="3.40.1190.10">
    <property type="entry name" value="Mur-like, catalytic domain"/>
    <property type="match status" value="1"/>
</dbReference>
<feature type="modified residue" description="N6-carboxylysine" evidence="7">
    <location>
        <position position="221"/>
    </location>
</feature>
<feature type="short sequence motif" description="Meso-diaminopimelate recognition motif" evidence="7">
    <location>
        <begin position="402"/>
        <end position="405"/>
    </location>
</feature>
<dbReference type="Pfam" id="PF08245">
    <property type="entry name" value="Mur_ligase_M"/>
    <property type="match status" value="1"/>
</dbReference>
<keyword evidence="7" id="KW-0963">Cytoplasm</keyword>
<dbReference type="EC" id="6.3.2.13" evidence="7"/>
<comment type="caution">
    <text evidence="12">The sequence shown here is derived from an EMBL/GenBank/DDBJ whole genome shotgun (WGS) entry which is preliminary data.</text>
</comment>
<dbReference type="NCBIfam" id="NF001126">
    <property type="entry name" value="PRK00139.1-4"/>
    <property type="match status" value="1"/>
</dbReference>
<keyword evidence="7" id="KW-0460">Magnesium</keyword>
<evidence type="ECO:0000256" key="5">
    <source>
        <dbReference type="ARBA" id="ARBA00023306"/>
    </source>
</evidence>
<feature type="binding site" evidence="7">
    <location>
        <position position="31"/>
    </location>
    <ligand>
        <name>UDP-N-acetyl-alpha-D-muramoyl-L-alanyl-D-glutamate</name>
        <dbReference type="ChEBI" id="CHEBI:83900"/>
    </ligand>
</feature>
<dbReference type="NCBIfam" id="TIGR01085">
    <property type="entry name" value="murE"/>
    <property type="match status" value="1"/>
</dbReference>
<feature type="binding site" evidence="7">
    <location>
        <position position="189"/>
    </location>
    <ligand>
        <name>UDP-N-acetyl-alpha-D-muramoyl-L-alanyl-D-glutamate</name>
        <dbReference type="ChEBI" id="CHEBI:83900"/>
    </ligand>
</feature>
<comment type="caution">
    <text evidence="7">Lacks conserved residue(s) required for the propagation of feature annotation.</text>
</comment>
<dbReference type="InterPro" id="IPR005761">
    <property type="entry name" value="UDP-N-AcMur-Glu-dNH2Pim_ligase"/>
</dbReference>
<evidence type="ECO:0000313" key="13">
    <source>
        <dbReference type="Proteomes" id="UP000251835"/>
    </source>
</evidence>
<evidence type="ECO:0000256" key="1">
    <source>
        <dbReference type="ARBA" id="ARBA00005898"/>
    </source>
</evidence>
<comment type="catalytic activity">
    <reaction evidence="7">
        <text>UDP-N-acetyl-alpha-D-muramoyl-L-alanyl-D-glutamate + meso-2,6-diaminopimelate + ATP = UDP-N-acetyl-alpha-D-muramoyl-L-alanyl-gamma-D-glutamyl-meso-2,6-diaminopimelate + ADP + phosphate + H(+)</text>
        <dbReference type="Rhea" id="RHEA:23676"/>
        <dbReference type="ChEBI" id="CHEBI:15378"/>
        <dbReference type="ChEBI" id="CHEBI:30616"/>
        <dbReference type="ChEBI" id="CHEBI:43474"/>
        <dbReference type="ChEBI" id="CHEBI:57791"/>
        <dbReference type="ChEBI" id="CHEBI:83900"/>
        <dbReference type="ChEBI" id="CHEBI:83905"/>
        <dbReference type="ChEBI" id="CHEBI:456216"/>
        <dbReference type="EC" id="6.3.2.13"/>
    </reaction>
</comment>
<feature type="binding site" evidence="7">
    <location>
        <begin position="402"/>
        <end position="405"/>
    </location>
    <ligand>
        <name>meso-2,6-diaminopimelate</name>
        <dbReference type="ChEBI" id="CHEBI:57791"/>
    </ligand>
</feature>
<accession>A0A7L4URI5</accession>
<dbReference type="OrthoDB" id="9800958at2"/>
<comment type="subcellular location">
    <subcellularLocation>
        <location evidence="7 8">Cytoplasm</location>
    </subcellularLocation>
</comment>
<keyword evidence="5 7" id="KW-0131">Cell cycle</keyword>
<dbReference type="GO" id="GO:0005737">
    <property type="term" value="C:cytoplasm"/>
    <property type="evidence" value="ECO:0007669"/>
    <property type="project" value="UniProtKB-SubCell"/>
</dbReference>
<comment type="cofactor">
    <cofactor evidence="7">
        <name>Mg(2+)</name>
        <dbReference type="ChEBI" id="CHEBI:18420"/>
    </cofactor>
</comment>
<dbReference type="HAMAP" id="MF_00208">
    <property type="entry name" value="MurE"/>
    <property type="match status" value="1"/>
</dbReference>
<dbReference type="Pfam" id="PF02875">
    <property type="entry name" value="Mur_ligase_C"/>
    <property type="match status" value="1"/>
</dbReference>
<keyword evidence="7" id="KW-0067">ATP-binding</keyword>
<keyword evidence="7 12" id="KW-0436">Ligase</keyword>
<keyword evidence="3 7" id="KW-0133">Cell shape</keyword>
<dbReference type="PANTHER" id="PTHR23135">
    <property type="entry name" value="MUR LIGASE FAMILY MEMBER"/>
    <property type="match status" value="1"/>
</dbReference>
<proteinExistence type="inferred from homology"/>
<dbReference type="InterPro" id="IPR036615">
    <property type="entry name" value="Mur_ligase_C_dom_sf"/>
</dbReference>
<evidence type="ECO:0000256" key="2">
    <source>
        <dbReference type="ARBA" id="ARBA00022618"/>
    </source>
</evidence>
<feature type="binding site" evidence="7">
    <location>
        <position position="187"/>
    </location>
    <ligand>
        <name>UDP-N-acetyl-alpha-D-muramoyl-L-alanyl-D-glutamate</name>
        <dbReference type="ChEBI" id="CHEBI:83900"/>
    </ligand>
</feature>
<feature type="domain" description="Mur ligase N-terminal catalytic" evidence="9">
    <location>
        <begin position="24"/>
        <end position="98"/>
    </location>
</feature>
<dbReference type="Gene3D" id="3.40.1390.10">
    <property type="entry name" value="MurE/MurF, N-terminal domain"/>
    <property type="match status" value="1"/>
</dbReference>
<feature type="binding site" evidence="7">
    <location>
        <position position="455"/>
    </location>
    <ligand>
        <name>meso-2,6-diaminopimelate</name>
        <dbReference type="ChEBI" id="CHEBI:57791"/>
    </ligand>
</feature>
<evidence type="ECO:0000256" key="4">
    <source>
        <dbReference type="ARBA" id="ARBA00022984"/>
    </source>
</evidence>
<feature type="binding site" evidence="7">
    <location>
        <position position="378"/>
    </location>
    <ligand>
        <name>meso-2,6-diaminopimelate</name>
        <dbReference type="ChEBI" id="CHEBI:57791"/>
    </ligand>
</feature>
<feature type="binding site" evidence="7">
    <location>
        <position position="181"/>
    </location>
    <ligand>
        <name>UDP-N-acetyl-alpha-D-muramoyl-L-alanyl-D-glutamate</name>
        <dbReference type="ChEBI" id="CHEBI:83900"/>
    </ligand>
</feature>
<dbReference type="AlphaFoldDB" id="A0A7L4URI5"/>
<name>A0A7L4URI5_BALHA</name>
<keyword evidence="6 7" id="KW-0961">Cell wall biogenesis/degradation</keyword>
<comment type="PTM">
    <text evidence="7">Carboxylation is probably crucial for Mg(2+) binding and, consequently, for the gamma-phosphate positioning of ATP.</text>
</comment>
<dbReference type="InterPro" id="IPR013221">
    <property type="entry name" value="Mur_ligase_cen"/>
</dbReference>
<dbReference type="Proteomes" id="UP000251835">
    <property type="component" value="Unassembled WGS sequence"/>
</dbReference>
<keyword evidence="13" id="KW-1185">Reference proteome</keyword>
<evidence type="ECO:0000259" key="11">
    <source>
        <dbReference type="Pfam" id="PF08245"/>
    </source>
</evidence>
<reference evidence="12 13" key="1">
    <citation type="submission" date="2018-05" db="EMBL/GenBank/DDBJ databases">
        <title>Genomic Encyclopedia of Type Strains, Phase IV (KMG-IV): sequencing the most valuable type-strain genomes for metagenomic binning, comparative biology and taxonomic classification.</title>
        <authorList>
            <person name="Goeker M."/>
        </authorList>
    </citation>
    <scope>NUCLEOTIDE SEQUENCE [LARGE SCALE GENOMIC DNA]</scope>
    <source>
        <strain evidence="12 13">DSM 28579</strain>
    </source>
</reference>
<dbReference type="GO" id="GO:0008360">
    <property type="term" value="P:regulation of cell shape"/>
    <property type="evidence" value="ECO:0007669"/>
    <property type="project" value="UniProtKB-KW"/>
</dbReference>
<feature type="domain" description="Mur ligase central" evidence="11">
    <location>
        <begin position="110"/>
        <end position="305"/>
    </location>
</feature>
<dbReference type="InterPro" id="IPR036565">
    <property type="entry name" value="Mur-like_cat_sf"/>
</dbReference>
<keyword evidence="2 7" id="KW-0132">Cell division</keyword>
<protein>
    <recommendedName>
        <fullName evidence="7">UDP-N-acetylmuramoyl-L-alanyl-D-glutamate--2,6-diaminopimelate ligase</fullName>
        <ecNumber evidence="7">6.3.2.13</ecNumber>
    </recommendedName>
    <alternativeName>
        <fullName evidence="7">Meso-A2pm-adding enzyme</fullName>
    </alternativeName>
    <alternativeName>
        <fullName evidence="7">Meso-diaminopimelate-adding enzyme</fullName>
    </alternativeName>
    <alternativeName>
        <fullName evidence="7">UDP-MurNAc-L-Ala-D-Glu:meso-diaminopimelate ligase</fullName>
    </alternativeName>
    <alternativeName>
        <fullName evidence="7">UDP-MurNAc-tripeptide synthetase</fullName>
    </alternativeName>
    <alternativeName>
        <fullName evidence="7">UDP-N-acetylmuramyl-tripeptide synthetase</fullName>
    </alternativeName>
</protein>
<sequence>MKTLAGLIKNCDVKKYQGDLDVKVSSVCFDSRNVQEGTLYVAQRGTQVDGHQFISKAIRSGATCVVCETMPQTIYDNVTYVLVENTARALGQIASLFYDEPSKELKLVGVTGTNGKTSIVTLLYKMFNKLGYKVGLLSTIANYVGEKEHKATHTTPDAVQLNVLLRDMVNEGCEYCFMEVSSHALVQHRVAGVHFIGGIFTNLTHDHLDYHETFKSYLTAKKSFFDKLPKDSFALTNIDDRNGEVMLQNTKAKQYAYAAKSLGDFNVKILERHFDTTLMEFNGTEVWTQFIGDFNAYNLLAVYATACLLDIPEQSTLVALSTLEPVAGRLDTYVSGSGITAVVDYAHTPDALENVLKTLKGIVDDGQIITVVGAGGNRDKTKRPKMARIACEYSNRVILTSDNPRNEQPESIIEDMFNGVPEEQKLATLCVTNRREAIKMAALLAVKGDLILIAGKGHETYQEVEDKRNYFNDKEEIKQILN</sequence>
<dbReference type="EMBL" id="QENZ01000004">
    <property type="protein sequence ID" value="PVX50939.1"/>
    <property type="molecule type" value="Genomic_DNA"/>
</dbReference>
<feature type="binding site" evidence="7">
    <location>
        <position position="459"/>
    </location>
    <ligand>
        <name>meso-2,6-diaminopimelate</name>
        <dbReference type="ChEBI" id="CHEBI:57791"/>
    </ligand>
</feature>
<evidence type="ECO:0000259" key="9">
    <source>
        <dbReference type="Pfam" id="PF01225"/>
    </source>
</evidence>
<dbReference type="SUPFAM" id="SSF53244">
    <property type="entry name" value="MurD-like peptide ligases, peptide-binding domain"/>
    <property type="match status" value="1"/>
</dbReference>
<organism evidence="12 13">
    <name type="scientific">Balneicella halophila</name>
    <dbReference type="NCBI Taxonomy" id="1537566"/>
    <lineage>
        <taxon>Bacteria</taxon>
        <taxon>Pseudomonadati</taxon>
        <taxon>Bacteroidota</taxon>
        <taxon>Bacteroidia</taxon>
        <taxon>Bacteroidales</taxon>
        <taxon>Balneicellaceae</taxon>
        <taxon>Balneicella</taxon>
    </lineage>
</organism>
<dbReference type="UniPathway" id="UPA00219"/>
<evidence type="ECO:0000256" key="7">
    <source>
        <dbReference type="HAMAP-Rule" id="MF_00208"/>
    </source>
</evidence>
<dbReference type="GO" id="GO:0005524">
    <property type="term" value="F:ATP binding"/>
    <property type="evidence" value="ECO:0007669"/>
    <property type="project" value="UniProtKB-UniRule"/>
</dbReference>